<organism evidence="1 2">
    <name type="scientific">Bradyrhizobium pachyrhizi</name>
    <dbReference type="NCBI Taxonomy" id="280333"/>
    <lineage>
        <taxon>Bacteria</taxon>
        <taxon>Pseudomonadati</taxon>
        <taxon>Pseudomonadota</taxon>
        <taxon>Alphaproteobacteria</taxon>
        <taxon>Hyphomicrobiales</taxon>
        <taxon>Nitrobacteraceae</taxon>
        <taxon>Bradyrhizobium</taxon>
    </lineage>
</organism>
<name>A0A844T4N0_9BRAD</name>
<keyword evidence="2" id="KW-1185">Reference proteome</keyword>
<accession>A0A844T4N0</accession>
<protein>
    <submittedName>
        <fullName evidence="1">Uncharacterized protein</fullName>
    </submittedName>
</protein>
<evidence type="ECO:0000313" key="2">
    <source>
        <dbReference type="Proteomes" id="UP000436468"/>
    </source>
</evidence>
<dbReference type="Proteomes" id="UP000436468">
    <property type="component" value="Unassembled WGS sequence"/>
</dbReference>
<reference evidence="1 2" key="1">
    <citation type="submission" date="2019-12" db="EMBL/GenBank/DDBJ databases">
        <title>Draft genome sequences Bradyrhizobium cajani AMBPC1010, Bradyrhizobium pachyrhizi AMBPC1040 and Bradyrhizobium yuanmingense ALSPC3051, three plant growth promoting strains isolated from nodules of Cajanus cajan L. in Dominican Republic.</title>
        <authorList>
            <person name="Flores-Felix J.D."/>
            <person name="Araujo J."/>
            <person name="Diaz-Alcantara C."/>
            <person name="Gonzalez-Andres F."/>
            <person name="Velazquez E."/>
        </authorList>
    </citation>
    <scope>NUCLEOTIDE SEQUENCE [LARGE SCALE GENOMIC DNA]</scope>
    <source>
        <strain evidence="1 2">1040</strain>
    </source>
</reference>
<dbReference type="AlphaFoldDB" id="A0A844T4N0"/>
<dbReference type="RefSeq" id="WP_157348104.1">
    <property type="nucleotide sequence ID" value="NZ_WQNF01000036.1"/>
</dbReference>
<evidence type="ECO:0000313" key="1">
    <source>
        <dbReference type="EMBL" id="MVT70001.1"/>
    </source>
</evidence>
<sequence length="85" mass="9445">MTLRFNVFTMMGKPKGICNMPFPAIGRRKEGSWRGNYAAPTAHLISAYRRLNSEKSPVSLACTFGRSTKEQQANPVGLKLEELSV</sequence>
<comment type="caution">
    <text evidence="1">The sequence shown here is derived from an EMBL/GenBank/DDBJ whole genome shotgun (WGS) entry which is preliminary data.</text>
</comment>
<dbReference type="EMBL" id="WQNF01000036">
    <property type="protein sequence ID" value="MVT70001.1"/>
    <property type="molecule type" value="Genomic_DNA"/>
</dbReference>
<proteinExistence type="predicted"/>
<gene>
    <name evidence="1" type="ORF">GPL21_33500</name>
</gene>